<gene>
    <name evidence="3" type="primary">emrA</name>
    <name evidence="3" type="ORF">Pla144_01980</name>
</gene>
<dbReference type="Pfam" id="PF25881">
    <property type="entry name" value="HH_YBHG"/>
    <property type="match status" value="1"/>
</dbReference>
<dbReference type="Gene3D" id="2.40.50.100">
    <property type="match status" value="2"/>
</dbReference>
<evidence type="ECO:0000259" key="2">
    <source>
        <dbReference type="Pfam" id="PF25881"/>
    </source>
</evidence>
<proteinExistence type="predicted"/>
<dbReference type="Gene3D" id="1.10.287.470">
    <property type="entry name" value="Helix hairpin bin"/>
    <property type="match status" value="1"/>
</dbReference>
<organism evidence="3 4">
    <name type="scientific">Bythopirellula polymerisocia</name>
    <dbReference type="NCBI Taxonomy" id="2528003"/>
    <lineage>
        <taxon>Bacteria</taxon>
        <taxon>Pseudomonadati</taxon>
        <taxon>Planctomycetota</taxon>
        <taxon>Planctomycetia</taxon>
        <taxon>Pirellulales</taxon>
        <taxon>Lacipirellulaceae</taxon>
        <taxon>Bythopirellula</taxon>
    </lineage>
</organism>
<dbReference type="InterPro" id="IPR059052">
    <property type="entry name" value="HH_YbhG-like"/>
</dbReference>
<dbReference type="RefSeq" id="WP_146447452.1">
    <property type="nucleotide sequence ID" value="NZ_SJPS01000001.1"/>
</dbReference>
<dbReference type="OrthoDB" id="9778236at2"/>
<evidence type="ECO:0000313" key="4">
    <source>
        <dbReference type="Proteomes" id="UP000318437"/>
    </source>
</evidence>
<reference evidence="3 4" key="1">
    <citation type="submission" date="2019-02" db="EMBL/GenBank/DDBJ databases">
        <title>Deep-cultivation of Planctomycetes and their phenomic and genomic characterization uncovers novel biology.</title>
        <authorList>
            <person name="Wiegand S."/>
            <person name="Jogler M."/>
            <person name="Boedeker C."/>
            <person name="Pinto D."/>
            <person name="Vollmers J."/>
            <person name="Rivas-Marin E."/>
            <person name="Kohn T."/>
            <person name="Peeters S.H."/>
            <person name="Heuer A."/>
            <person name="Rast P."/>
            <person name="Oberbeckmann S."/>
            <person name="Bunk B."/>
            <person name="Jeske O."/>
            <person name="Meyerdierks A."/>
            <person name="Storesund J.E."/>
            <person name="Kallscheuer N."/>
            <person name="Luecker S."/>
            <person name="Lage O.M."/>
            <person name="Pohl T."/>
            <person name="Merkel B.J."/>
            <person name="Hornburger P."/>
            <person name="Mueller R.-W."/>
            <person name="Bruemmer F."/>
            <person name="Labrenz M."/>
            <person name="Spormann A.M."/>
            <person name="Op Den Camp H."/>
            <person name="Overmann J."/>
            <person name="Amann R."/>
            <person name="Jetten M.S.M."/>
            <person name="Mascher T."/>
            <person name="Medema M.H."/>
            <person name="Devos D.P."/>
            <person name="Kaster A.-K."/>
            <person name="Ovreas L."/>
            <person name="Rohde M."/>
            <person name="Galperin M.Y."/>
            <person name="Jogler C."/>
        </authorList>
    </citation>
    <scope>NUCLEOTIDE SEQUENCE [LARGE SCALE GENOMIC DNA]</scope>
    <source>
        <strain evidence="3 4">Pla144</strain>
    </source>
</reference>
<feature type="coiled-coil region" evidence="1">
    <location>
        <begin position="105"/>
        <end position="151"/>
    </location>
</feature>
<dbReference type="SUPFAM" id="SSF111369">
    <property type="entry name" value="HlyD-like secretion proteins"/>
    <property type="match status" value="2"/>
</dbReference>
<evidence type="ECO:0000313" key="3">
    <source>
        <dbReference type="EMBL" id="TWU29420.1"/>
    </source>
</evidence>
<protein>
    <submittedName>
        <fullName evidence="3">Multidrug export protein EmrA</fullName>
    </submittedName>
</protein>
<dbReference type="Proteomes" id="UP000318437">
    <property type="component" value="Unassembled WGS sequence"/>
</dbReference>
<feature type="domain" description="YbhG-like alpha-helical hairpin" evidence="2">
    <location>
        <begin position="107"/>
        <end position="217"/>
    </location>
</feature>
<evidence type="ECO:0000256" key="1">
    <source>
        <dbReference type="SAM" id="Coils"/>
    </source>
</evidence>
<name>A0A5C6CXY6_9BACT</name>
<dbReference type="PANTHER" id="PTHR30438">
    <property type="entry name" value="36 KDA ANTIGEN-RELATED"/>
    <property type="match status" value="1"/>
</dbReference>
<comment type="caution">
    <text evidence="3">The sequence shown here is derived from an EMBL/GenBank/DDBJ whole genome shotgun (WGS) entry which is preliminary data.</text>
</comment>
<sequence>MTARILAILLVVALLTGLITYSKLRPESNHVSGFIEAEEIRLGSRVGGRVQEVLVEEGSPVEAGQLLVRLEPFDLVQQREVAKANLVASEADLARLEAGHREEEVGQAKARYEQLQAKLDQLVAGARKQEIDAARARLSVAQAEMRLAAQNFNRIQGLASTNAFIKEDYDRATEGLESAKATVTLREEELSLIEAGTREEEIRGAKAQVEEARLAWQLAEKGFRSEEIDAARAARDSAAAALAAIDDRIEELTIKSPVDGVVEALELQPGDLVSTGAPVMSVLDKSHYWVRAYVPQRWMDLELGQLVEVTVDSMPERSFAGEVTFISRRAEFTPSNVQTPEERSKQVFRIKVTLKEGLDVLRPGISADVWLDGVPSDAEKSPP</sequence>
<keyword evidence="1" id="KW-0175">Coiled coil</keyword>
<accession>A0A5C6CXY6</accession>
<keyword evidence="4" id="KW-1185">Reference proteome</keyword>
<dbReference type="PANTHER" id="PTHR30438:SF2">
    <property type="entry name" value="MEMBRANE PROTEIN"/>
    <property type="match status" value="1"/>
</dbReference>
<dbReference type="GO" id="GO:0005886">
    <property type="term" value="C:plasma membrane"/>
    <property type="evidence" value="ECO:0007669"/>
    <property type="project" value="TreeGrafter"/>
</dbReference>
<dbReference type="EMBL" id="SJPS01000001">
    <property type="protein sequence ID" value="TWU29420.1"/>
    <property type="molecule type" value="Genomic_DNA"/>
</dbReference>
<dbReference type="AlphaFoldDB" id="A0A5C6CXY6"/>
<dbReference type="Gene3D" id="2.40.30.170">
    <property type="match status" value="1"/>
</dbReference>